<gene>
    <name evidence="1" type="ORF">NPIL_258361</name>
</gene>
<comment type="caution">
    <text evidence="1">The sequence shown here is derived from an EMBL/GenBank/DDBJ whole genome shotgun (WGS) entry which is preliminary data.</text>
</comment>
<keyword evidence="2" id="KW-1185">Reference proteome</keyword>
<dbReference type="Proteomes" id="UP000887013">
    <property type="component" value="Unassembled WGS sequence"/>
</dbReference>
<reference evidence="1" key="1">
    <citation type="submission" date="2020-08" db="EMBL/GenBank/DDBJ databases">
        <title>Multicomponent nature underlies the extraordinary mechanical properties of spider dragline silk.</title>
        <authorList>
            <person name="Kono N."/>
            <person name="Nakamura H."/>
            <person name="Mori M."/>
            <person name="Yoshida Y."/>
            <person name="Ohtoshi R."/>
            <person name="Malay A.D."/>
            <person name="Moran D.A.P."/>
            <person name="Tomita M."/>
            <person name="Numata K."/>
            <person name="Arakawa K."/>
        </authorList>
    </citation>
    <scope>NUCLEOTIDE SEQUENCE</scope>
</reference>
<name>A0A8X6PJU4_NEPPI</name>
<accession>A0A8X6PJU4</accession>
<evidence type="ECO:0000313" key="1">
    <source>
        <dbReference type="EMBL" id="GFT74980.1"/>
    </source>
</evidence>
<sequence>MEIVLDSRAEERRCWENVVNGRDGSVKGDLLSFEDKTWKYLNIEAAYEATRNRTVFEGETGGSHRELVNYRRDICSVRKGAINIL</sequence>
<protein>
    <submittedName>
        <fullName evidence="1">Uncharacterized protein</fullName>
    </submittedName>
</protein>
<dbReference type="EMBL" id="BMAW01117391">
    <property type="protein sequence ID" value="GFT74980.1"/>
    <property type="molecule type" value="Genomic_DNA"/>
</dbReference>
<dbReference type="AlphaFoldDB" id="A0A8X6PJU4"/>
<evidence type="ECO:0000313" key="2">
    <source>
        <dbReference type="Proteomes" id="UP000887013"/>
    </source>
</evidence>
<proteinExistence type="predicted"/>
<organism evidence="1 2">
    <name type="scientific">Nephila pilipes</name>
    <name type="common">Giant wood spider</name>
    <name type="synonym">Nephila maculata</name>
    <dbReference type="NCBI Taxonomy" id="299642"/>
    <lineage>
        <taxon>Eukaryota</taxon>
        <taxon>Metazoa</taxon>
        <taxon>Ecdysozoa</taxon>
        <taxon>Arthropoda</taxon>
        <taxon>Chelicerata</taxon>
        <taxon>Arachnida</taxon>
        <taxon>Araneae</taxon>
        <taxon>Araneomorphae</taxon>
        <taxon>Entelegynae</taxon>
        <taxon>Araneoidea</taxon>
        <taxon>Nephilidae</taxon>
        <taxon>Nephila</taxon>
    </lineage>
</organism>